<dbReference type="AlphaFoldDB" id="A0A1H8PRL6"/>
<dbReference type="GO" id="GO:0008787">
    <property type="term" value="F:D-allose kinase activity"/>
    <property type="evidence" value="ECO:0007669"/>
    <property type="project" value="UniProtKB-EC"/>
</dbReference>
<dbReference type="Gene3D" id="3.30.420.40">
    <property type="match status" value="2"/>
</dbReference>
<accession>A0A1H8PRL6</accession>
<organism evidence="3 5">
    <name type="scientific">Rhizobium tibeticum</name>
    <dbReference type="NCBI Taxonomy" id="501024"/>
    <lineage>
        <taxon>Bacteria</taxon>
        <taxon>Pseudomonadati</taxon>
        <taxon>Pseudomonadota</taxon>
        <taxon>Alphaproteobacteria</taxon>
        <taxon>Hyphomicrobiales</taxon>
        <taxon>Rhizobiaceae</taxon>
        <taxon>Rhizobium/Agrobacterium group</taxon>
        <taxon>Rhizobium</taxon>
    </lineage>
</organism>
<gene>
    <name evidence="3" type="primary">alsK</name>
    <name evidence="3" type="ORF">RTCCBAU85039_3514</name>
    <name evidence="4" type="ORF">SAMN05216228_101775</name>
</gene>
<evidence type="ECO:0000313" key="4">
    <source>
        <dbReference type="EMBL" id="SEO44348.1"/>
    </source>
</evidence>
<evidence type="ECO:0000313" key="5">
    <source>
        <dbReference type="Proteomes" id="UP000183063"/>
    </source>
</evidence>
<feature type="transmembrane region" description="Helical" evidence="2">
    <location>
        <begin position="181"/>
        <end position="201"/>
    </location>
</feature>
<dbReference type="InterPro" id="IPR000600">
    <property type="entry name" value="ROK"/>
</dbReference>
<dbReference type="EMBL" id="FNXB01000017">
    <property type="protein sequence ID" value="SEH98707.1"/>
    <property type="molecule type" value="Genomic_DNA"/>
</dbReference>
<keyword evidence="6" id="KW-1185">Reference proteome</keyword>
<dbReference type="SUPFAM" id="SSF53067">
    <property type="entry name" value="Actin-like ATPase domain"/>
    <property type="match status" value="1"/>
</dbReference>
<keyword evidence="3" id="KW-0418">Kinase</keyword>
<dbReference type="Proteomes" id="UP000198939">
    <property type="component" value="Unassembled WGS sequence"/>
</dbReference>
<dbReference type="InterPro" id="IPR043129">
    <property type="entry name" value="ATPase_NBD"/>
</dbReference>
<keyword evidence="2" id="KW-1133">Transmembrane helix</keyword>
<comment type="similarity">
    <text evidence="1">Belongs to the ROK (NagC/XylR) family.</text>
</comment>
<evidence type="ECO:0000313" key="3">
    <source>
        <dbReference type="EMBL" id="SEH98707.1"/>
    </source>
</evidence>
<proteinExistence type="inferred from homology"/>
<keyword evidence="3" id="KW-0808">Transferase</keyword>
<reference evidence="5" key="2">
    <citation type="submission" date="2016-10" db="EMBL/GenBank/DDBJ databases">
        <authorList>
            <person name="Wibberg D."/>
        </authorList>
    </citation>
    <scope>NUCLEOTIDE SEQUENCE [LARGE SCALE GENOMIC DNA]</scope>
</reference>
<dbReference type="Proteomes" id="UP000183063">
    <property type="component" value="Unassembled WGS sequence"/>
</dbReference>
<dbReference type="EMBL" id="FOCV01000017">
    <property type="protein sequence ID" value="SEO44348.1"/>
    <property type="molecule type" value="Genomic_DNA"/>
</dbReference>
<keyword evidence="2" id="KW-0812">Transmembrane</keyword>
<evidence type="ECO:0000256" key="1">
    <source>
        <dbReference type="ARBA" id="ARBA00006479"/>
    </source>
</evidence>
<dbReference type="EC" id="2.7.1.55" evidence="3"/>
<reference evidence="3" key="1">
    <citation type="submission" date="2016-10" db="EMBL/GenBank/DDBJ databases">
        <authorList>
            <person name="de Groot N.N."/>
        </authorList>
    </citation>
    <scope>NUCLEOTIDE SEQUENCE [LARGE SCALE GENOMIC DNA]</scope>
    <source>
        <strain evidence="3">CCBAU85039</strain>
    </source>
</reference>
<evidence type="ECO:0000313" key="6">
    <source>
        <dbReference type="Proteomes" id="UP000198939"/>
    </source>
</evidence>
<dbReference type="PANTHER" id="PTHR18964">
    <property type="entry name" value="ROK (REPRESSOR, ORF, KINASE) FAMILY"/>
    <property type="match status" value="1"/>
</dbReference>
<evidence type="ECO:0000256" key="2">
    <source>
        <dbReference type="SAM" id="Phobius"/>
    </source>
</evidence>
<sequence length="358" mass="36772">MLTVQGRGNNKFVNLPNKYRKGLGLSNISTIAYGLRQADRSHRADGASAVQGVVAGVDLGGTKVLAGLADLQGRILATVEEPTEHGADAPVLAQIPRMVLSLLQRHRDQGPLRKTVVGIPSAVSPSTGLASLSPHLAIPADRPLARLLARNLPCPVVVENDVNLAAFAEATLGKGRNRDSLAFIAFGTGVGMGLVVGGALFRGCHGRAGELGLLPLGADPHQAAPQARAGLFEDQVDSPAVRGLYRDGTVPVSEIFARAAVGEPDAAAVIETLAKSASLGIASVQALFDPALIVLGGGIGSRTEFVEAVTRHMSALLPFAAQIEATGIGPEAGMLGALMLGLSNLASLENSGQQEVAR</sequence>
<dbReference type="Pfam" id="PF00480">
    <property type="entry name" value="ROK"/>
    <property type="match status" value="1"/>
</dbReference>
<name>A0A1H8PRL6_9HYPH</name>
<reference evidence="4 6" key="3">
    <citation type="submission" date="2016-10" db="EMBL/GenBank/DDBJ databases">
        <authorList>
            <person name="Varghese N."/>
            <person name="Submissions S."/>
        </authorList>
    </citation>
    <scope>NUCLEOTIDE SEQUENCE [LARGE SCALE GENOMIC DNA]</scope>
    <source>
        <strain evidence="4 6">CGMCC 1.7071</strain>
    </source>
</reference>
<protein>
    <submittedName>
        <fullName evidence="3">D-allose kinase</fullName>
        <ecNumber evidence="3">2.7.1.55</ecNumber>
    </submittedName>
    <submittedName>
        <fullName evidence="4">Glucokinase</fullName>
    </submittedName>
</protein>
<dbReference type="PANTHER" id="PTHR18964:SF149">
    <property type="entry name" value="BIFUNCTIONAL UDP-N-ACETYLGLUCOSAMINE 2-EPIMERASE_N-ACETYLMANNOSAMINE KINASE"/>
    <property type="match status" value="1"/>
</dbReference>
<dbReference type="STRING" id="501024.RTCCBAU85039_3514"/>
<keyword evidence="2" id="KW-0472">Membrane</keyword>